<evidence type="ECO:0000256" key="4">
    <source>
        <dbReference type="RuleBase" id="RU003869"/>
    </source>
</evidence>
<evidence type="ECO:0000313" key="6">
    <source>
        <dbReference type="EMBL" id="AYO28134.1"/>
    </source>
</evidence>
<organism evidence="6">
    <name type="scientific">Synura petersenii</name>
    <dbReference type="NCBI Taxonomy" id="52555"/>
    <lineage>
        <taxon>Eukaryota</taxon>
        <taxon>Sar</taxon>
        <taxon>Stramenopiles</taxon>
        <taxon>Ochrophyta</taxon>
        <taxon>Synurophyceae</taxon>
        <taxon>Synurales</taxon>
        <taxon>Mallomonadaceae</taxon>
        <taxon>Synura</taxon>
    </lineage>
</organism>
<dbReference type="InterPro" id="IPR019906">
    <property type="entry name" value="Ribosomal_uL6_bac-type"/>
</dbReference>
<sequence>MSRIGKKAIFLPKDVVVTLTNNQIIIKGKYGVLQKTLSDKLAFFTDNEKIVISRHNEEKKSKEAHGLYRALLQNMVNGVDKKFSKTLIAEGVGYRFQLEKNKIILNVGFTHPVAFEIPEDLSIKLESNTKIQLSGIDREKVGFFAAKIRDMKPPEPYKGKGILYEGEKILRKAGKTGK</sequence>
<dbReference type="Gene3D" id="3.90.930.12">
    <property type="entry name" value="Ribosomal protein L6, alpha-beta domain"/>
    <property type="match status" value="2"/>
</dbReference>
<name>A0A3G2QYH6_9STRA</name>
<dbReference type="InterPro" id="IPR002358">
    <property type="entry name" value="Ribosomal_uL6_CS"/>
</dbReference>
<dbReference type="Pfam" id="PF00347">
    <property type="entry name" value="Ribosomal_L6"/>
    <property type="match status" value="2"/>
</dbReference>
<dbReference type="PRINTS" id="PR00059">
    <property type="entry name" value="RIBOSOMALL6"/>
</dbReference>
<gene>
    <name evidence="6" type="primary">rpl6</name>
</gene>
<feature type="domain" description="Large ribosomal subunit protein uL6 alpha-beta" evidence="5">
    <location>
        <begin position="91"/>
        <end position="164"/>
    </location>
</feature>
<dbReference type="GO" id="GO:0003735">
    <property type="term" value="F:structural constituent of ribosome"/>
    <property type="evidence" value="ECO:0007669"/>
    <property type="project" value="InterPro"/>
</dbReference>
<keyword evidence="6" id="KW-0934">Plastid</keyword>
<dbReference type="PIRSF" id="PIRSF002162">
    <property type="entry name" value="Ribosomal_L6"/>
    <property type="match status" value="1"/>
</dbReference>
<dbReference type="PROSITE" id="PS00525">
    <property type="entry name" value="RIBOSOMAL_L6_1"/>
    <property type="match status" value="1"/>
</dbReference>
<dbReference type="InterPro" id="IPR000702">
    <property type="entry name" value="Ribosomal_uL6-like"/>
</dbReference>
<geneLocation type="plastid" evidence="6"/>
<dbReference type="NCBIfam" id="TIGR03654">
    <property type="entry name" value="L6_bact"/>
    <property type="match status" value="1"/>
</dbReference>
<evidence type="ECO:0000256" key="3">
    <source>
        <dbReference type="ARBA" id="ARBA00023274"/>
    </source>
</evidence>
<keyword evidence="3 4" id="KW-0687">Ribonucleoprotein</keyword>
<evidence type="ECO:0000256" key="2">
    <source>
        <dbReference type="ARBA" id="ARBA00022980"/>
    </source>
</evidence>
<dbReference type="SUPFAM" id="SSF56053">
    <property type="entry name" value="Ribosomal protein L6"/>
    <property type="match status" value="2"/>
</dbReference>
<dbReference type="PANTHER" id="PTHR11655">
    <property type="entry name" value="60S/50S RIBOSOMAL PROTEIN L6/L9"/>
    <property type="match status" value="1"/>
</dbReference>
<evidence type="ECO:0000256" key="1">
    <source>
        <dbReference type="ARBA" id="ARBA00009356"/>
    </source>
</evidence>
<accession>A0A3G2QYH6</accession>
<dbReference type="GO" id="GO:0002181">
    <property type="term" value="P:cytoplasmic translation"/>
    <property type="evidence" value="ECO:0007669"/>
    <property type="project" value="TreeGrafter"/>
</dbReference>
<dbReference type="InterPro" id="IPR036789">
    <property type="entry name" value="Ribosomal_uL6-like_a/b-dom_sf"/>
</dbReference>
<dbReference type="AlphaFoldDB" id="A0A3G2QYH6"/>
<comment type="similarity">
    <text evidence="1 4">Belongs to the universal ribosomal protein uL6 family.</text>
</comment>
<dbReference type="GO" id="GO:0005840">
    <property type="term" value="C:ribosome"/>
    <property type="evidence" value="ECO:0007669"/>
    <property type="project" value="UniProtKB-KW"/>
</dbReference>
<feature type="domain" description="Large ribosomal subunit protein uL6 alpha-beta" evidence="5">
    <location>
        <begin position="12"/>
        <end position="81"/>
    </location>
</feature>
<dbReference type="PANTHER" id="PTHR11655:SF14">
    <property type="entry name" value="LARGE RIBOSOMAL SUBUNIT PROTEIN UL6M"/>
    <property type="match status" value="1"/>
</dbReference>
<protein>
    <submittedName>
        <fullName evidence="6">Ribosomal protein L6</fullName>
    </submittedName>
</protein>
<dbReference type="EMBL" id="MH795128">
    <property type="protein sequence ID" value="AYO28134.1"/>
    <property type="molecule type" value="Genomic_DNA"/>
</dbReference>
<proteinExistence type="inferred from homology"/>
<dbReference type="GO" id="GO:1990904">
    <property type="term" value="C:ribonucleoprotein complex"/>
    <property type="evidence" value="ECO:0007669"/>
    <property type="project" value="UniProtKB-KW"/>
</dbReference>
<reference evidence="6" key="1">
    <citation type="submission" date="2018-08" db="EMBL/GenBank/DDBJ databases">
        <title>Comparative Plastid Genomics of Synurophyceae: Evolutionary Evidence of Lateral Gene Transfer and Inverted Repeat Dynamics.</title>
        <authorList>
            <person name="Kim J.I."/>
            <person name="Shin H."/>
            <person name="Skaloud P."/>
            <person name="Jung J."/>
            <person name="Yoon H.S."/>
            <person name="Archibald J.M."/>
            <person name="Shin W."/>
        </authorList>
    </citation>
    <scope>NUCLEOTIDE SEQUENCE</scope>
    <source>
        <strain evidence="6">S114.C7</strain>
    </source>
</reference>
<dbReference type="GO" id="GO:0019843">
    <property type="term" value="F:rRNA binding"/>
    <property type="evidence" value="ECO:0007669"/>
    <property type="project" value="InterPro"/>
</dbReference>
<evidence type="ECO:0000259" key="5">
    <source>
        <dbReference type="Pfam" id="PF00347"/>
    </source>
</evidence>
<keyword evidence="2 4" id="KW-0689">Ribosomal protein</keyword>
<dbReference type="InterPro" id="IPR020040">
    <property type="entry name" value="Ribosomal_uL6_a/b-dom"/>
</dbReference>